<dbReference type="OrthoDB" id="9769293at2"/>
<reference evidence="2 3" key="1">
    <citation type="journal article" date="2012" name="Stand. Genomic Sci.">
        <title>Complete genome sequencing and analysis of Saprospira grandis str. Lewin, a predatory marine bacterium.</title>
        <authorList>
            <person name="Saw J.H."/>
            <person name="Yuryev A."/>
            <person name="Kanbe M."/>
            <person name="Hou S."/>
            <person name="Young A.G."/>
            <person name="Aizawa S."/>
            <person name="Alam M."/>
        </authorList>
    </citation>
    <scope>NUCLEOTIDE SEQUENCE [LARGE SCALE GENOMIC DNA]</scope>
    <source>
        <strain evidence="2 3">Lewin</strain>
    </source>
</reference>
<dbReference type="eggNOG" id="COG0210">
    <property type="taxonomic scope" value="Bacteria"/>
</dbReference>
<dbReference type="InterPro" id="IPR027417">
    <property type="entry name" value="P-loop_NTPase"/>
</dbReference>
<sequence>MYYIQQTESFKKKVKGLERVNDVVQKLAHFVRKVSDLKYIGSISSFPKDMYVYRKQYEFRLIIQKKVVEVNGENYVVLFFRDLIHGQDLDFHWSKKAFIQLKDGSWLKENPLDTLEEENFRSSLEEELVASSKKLSYPPHTLNNWLNNYQLKISFDVYETENWVNYATDLGVNGLAEKYIIFFLRMYKKLIEEPHLLDIKVLPETAGKLKQAVDAREQLGLLYSELEIEGRKRILIYAGAHLLQQKEEWEKRLEEAKNYTVYEEPTKQAIGELAFRAYPSWVLDNEDYWCIIQRSKGINNLSLLPEQVNFLEGLRFPHYINGQAGSGKSTMLCYVFANVYYYKVAEEFEGDIIFLTENENLIADTNKAIMSLLQLNPEFSGIPAEDRTKGKVGKQLQSFKGFLLDLLPEKERKEYDNRPYLDFGEFKSRYNKDFSRRQFSAEELWFVLSTYIYGYFEEEVIDTVSAYFEKVPKEFRLLEDRKYLERLFEEAIRFYKNLQKENYWDKNQLVRKIREVFPKQLPKQYSAIFCDEAQDFSRIELRLIIESSIYINYDLSQSHQQVPLVFAGDALQTVNPLGFSVNRLHQMIYDILIENKFKYQKKASNYDPKYNYRSIDTVVRLANIIQNYRAEIFKEAGRKQEAKIKSNKKNEKLPALYSIEWLSDRPQKEIFFQKFTYKSFIVPIDLNEEEAYVQTQPLLVEGQFKDIKSSIAAKGAEYGQVVVYGFGTYFIQEYGPLERNKGSQNDFKLRFFFNKLYVALTRAQRELVIVDSEEAIEKFWKTLLEQKEIKDPWVDLSIDDIALIEPKTLNEISMSSKEDAFENANTDLTLGKKNANVARLTVAANIFFQLGENKLAYEALAEKEALVGRPLQAGEYFAKAGEKRKARDIYFSNAFWSALLKLGANDEQSLLEEKIARLMYTGNWSIDELSSVASSQNTLYGLTRQQTWRLDFIDKILAFSQAKTSENKRLVASILEHIVLEGENKIYEKIADIYYEADLHGLAITFWDKVSYVENEFETPIEKTTFYGKYTKAQIQLASQNSDDQAIFLWAGRLLFYPFLDKSDLKDAVHKLYHHYYQEKPSWLQNLAETDEKQPYCYAACLLKDDLEGIQKEGLIFESNSKLLPKEKLAFYKWLSALVENESINLYIRERWAKIYFEKVADRNLEQLNKKYQAQNFAFEKEDFSWTKKQLEEISLTPQGVPVHPPAFYRSFQLQNFKGFKNLELHDLGQYNLILGNNNVGKTSLLEAFTLSDDVNELGRSFVYLLGQRKQLTAEEIYFPHFRTKSAAVDSIKYKITSDRRSWNYELKNKEEFSDQSASIEERLLLHVNGQEKTKKSYKLAQLREELDTILGPPMYFIPFAKGYTKELVESYYEAVGSAGRKVKDQFRDEVMKLFIPNIYDIDHDPKRDEIIIEEENGQRLPLYDYGEGANKLFRIMVQLYACSGKRLMIDEIDAGIHYSKFKTFWKIILKAAALKKVQLFVSTHNDECIQYFIQALRELEAEKEDATSSFTAEARVITLERHLDSHEVVPLIQDFESMEYAEDFEIDLRGRKHE</sequence>
<dbReference type="Proteomes" id="UP000007519">
    <property type="component" value="Chromosome"/>
</dbReference>
<dbReference type="GO" id="GO:0016887">
    <property type="term" value="F:ATP hydrolysis activity"/>
    <property type="evidence" value="ECO:0007669"/>
    <property type="project" value="InterPro"/>
</dbReference>
<feature type="domain" description="ATPase AAA-type core" evidence="1">
    <location>
        <begin position="1232"/>
        <end position="1488"/>
    </location>
</feature>
<dbReference type="EMBL" id="CP002831">
    <property type="protein sequence ID" value="AFC23552.1"/>
    <property type="molecule type" value="Genomic_DNA"/>
</dbReference>
<gene>
    <name evidence="2" type="ordered locus">SGRA_0814</name>
</gene>
<evidence type="ECO:0000313" key="3">
    <source>
        <dbReference type="Proteomes" id="UP000007519"/>
    </source>
</evidence>
<dbReference type="InterPro" id="IPR051396">
    <property type="entry name" value="Bact_Antivir_Def_Nuclease"/>
</dbReference>
<keyword evidence="3" id="KW-1185">Reference proteome</keyword>
<dbReference type="STRING" id="984262.SGRA_0814"/>
<dbReference type="RefSeq" id="WP_015691204.1">
    <property type="nucleotide sequence ID" value="NC_016940.1"/>
</dbReference>
<dbReference type="GO" id="GO:0005524">
    <property type="term" value="F:ATP binding"/>
    <property type="evidence" value="ECO:0007669"/>
    <property type="project" value="InterPro"/>
</dbReference>
<evidence type="ECO:0000259" key="1">
    <source>
        <dbReference type="Pfam" id="PF13304"/>
    </source>
</evidence>
<dbReference type="SUPFAM" id="SSF52540">
    <property type="entry name" value="P-loop containing nucleoside triphosphate hydrolases"/>
    <property type="match status" value="2"/>
</dbReference>
<dbReference type="PANTHER" id="PTHR43581">
    <property type="entry name" value="ATP/GTP PHOSPHATASE"/>
    <property type="match status" value="1"/>
</dbReference>
<name>H6L215_SAPGL</name>
<organism evidence="2 3">
    <name type="scientific">Saprospira grandis (strain Lewin)</name>
    <dbReference type="NCBI Taxonomy" id="984262"/>
    <lineage>
        <taxon>Bacteria</taxon>
        <taxon>Pseudomonadati</taxon>
        <taxon>Bacteroidota</taxon>
        <taxon>Saprospiria</taxon>
        <taxon>Saprospirales</taxon>
        <taxon>Saprospiraceae</taxon>
        <taxon>Saprospira</taxon>
    </lineage>
</organism>
<dbReference type="InterPro" id="IPR003959">
    <property type="entry name" value="ATPase_AAA_core"/>
</dbReference>
<proteinExistence type="predicted"/>
<protein>
    <submittedName>
        <fullName evidence="2">ATPase-like protein</fullName>
    </submittedName>
</protein>
<dbReference type="eggNOG" id="COG1106">
    <property type="taxonomic scope" value="Bacteria"/>
</dbReference>
<dbReference type="Pfam" id="PF13304">
    <property type="entry name" value="AAA_21"/>
    <property type="match status" value="1"/>
</dbReference>
<dbReference type="HOGENOM" id="CLU_246176_0_0_10"/>
<dbReference type="Gene3D" id="3.40.50.300">
    <property type="entry name" value="P-loop containing nucleotide triphosphate hydrolases"/>
    <property type="match status" value="3"/>
</dbReference>
<accession>H6L215</accession>
<evidence type="ECO:0000313" key="2">
    <source>
        <dbReference type="EMBL" id="AFC23552.1"/>
    </source>
</evidence>
<dbReference type="PANTHER" id="PTHR43581:SF4">
    <property type="entry name" value="ATP_GTP PHOSPHATASE"/>
    <property type="match status" value="1"/>
</dbReference>
<dbReference type="KEGG" id="sgn:SGRA_0814"/>